<dbReference type="PANTHER" id="PTHR33384:SF1">
    <property type="entry name" value="EXPRESSED PROTEIN"/>
    <property type="match status" value="1"/>
</dbReference>
<dbReference type="PANTHER" id="PTHR33384">
    <property type="entry name" value="EXPRESSED PROTEIN"/>
    <property type="match status" value="1"/>
</dbReference>
<evidence type="ECO:0000313" key="2">
    <source>
        <dbReference type="EMBL" id="PRQ40356.1"/>
    </source>
</evidence>
<dbReference type="AlphaFoldDB" id="A0A2P6R1R3"/>
<sequence>MNHCVIQQSSALSVCEEMRTARDSVVCPKPRRFGLRNATFHDPGRSLRWHLGHQGELCDSKAGSDALDCILTKGVEQFSCTEIGSPHPFFSGSPPSRVANPLIRDARFGSEKLTPVSPLSPVSSSSPSSSTRNGGGCVRAIFGSKPTVRVEGFDCLDRDSRNCSIPSLA</sequence>
<dbReference type="Proteomes" id="UP000238479">
    <property type="component" value="Chromosome 4"/>
</dbReference>
<dbReference type="Gramene" id="PRQ40356">
    <property type="protein sequence ID" value="PRQ40356"/>
    <property type="gene ID" value="RchiOBHm_Chr4g0435131"/>
</dbReference>
<keyword evidence="3" id="KW-1185">Reference proteome</keyword>
<comment type="caution">
    <text evidence="2">The sequence shown here is derived from an EMBL/GenBank/DDBJ whole genome shotgun (WGS) entry which is preliminary data.</text>
</comment>
<evidence type="ECO:0000256" key="1">
    <source>
        <dbReference type="SAM" id="MobiDB-lite"/>
    </source>
</evidence>
<dbReference type="EMBL" id="PDCK01000042">
    <property type="protein sequence ID" value="PRQ40356.1"/>
    <property type="molecule type" value="Genomic_DNA"/>
</dbReference>
<gene>
    <name evidence="2" type="ORF">RchiOBHm_Chr4g0435131</name>
</gene>
<proteinExistence type="predicted"/>
<organism evidence="2 3">
    <name type="scientific">Rosa chinensis</name>
    <name type="common">China rose</name>
    <dbReference type="NCBI Taxonomy" id="74649"/>
    <lineage>
        <taxon>Eukaryota</taxon>
        <taxon>Viridiplantae</taxon>
        <taxon>Streptophyta</taxon>
        <taxon>Embryophyta</taxon>
        <taxon>Tracheophyta</taxon>
        <taxon>Spermatophyta</taxon>
        <taxon>Magnoliopsida</taxon>
        <taxon>eudicotyledons</taxon>
        <taxon>Gunneridae</taxon>
        <taxon>Pentapetalae</taxon>
        <taxon>rosids</taxon>
        <taxon>fabids</taxon>
        <taxon>Rosales</taxon>
        <taxon>Rosaceae</taxon>
        <taxon>Rosoideae</taxon>
        <taxon>Rosoideae incertae sedis</taxon>
        <taxon>Rosa</taxon>
    </lineage>
</organism>
<dbReference type="OrthoDB" id="1917254at2759"/>
<dbReference type="STRING" id="74649.A0A2P6R1R3"/>
<name>A0A2P6R1R3_ROSCH</name>
<reference evidence="2 3" key="1">
    <citation type="journal article" date="2018" name="Nat. Genet.">
        <title>The Rosa genome provides new insights in the design of modern roses.</title>
        <authorList>
            <person name="Bendahmane M."/>
        </authorList>
    </citation>
    <scope>NUCLEOTIDE SEQUENCE [LARGE SCALE GENOMIC DNA]</scope>
    <source>
        <strain evidence="3">cv. Old Blush</strain>
    </source>
</reference>
<evidence type="ECO:0000313" key="3">
    <source>
        <dbReference type="Proteomes" id="UP000238479"/>
    </source>
</evidence>
<dbReference type="OMA" id="CESKAET"/>
<accession>A0A2P6R1R3</accession>
<feature type="compositionally biased region" description="Low complexity" evidence="1">
    <location>
        <begin position="113"/>
        <end position="131"/>
    </location>
</feature>
<feature type="region of interest" description="Disordered" evidence="1">
    <location>
        <begin position="112"/>
        <end position="134"/>
    </location>
</feature>
<protein>
    <submittedName>
        <fullName evidence="2">Uncharacterized protein</fullName>
    </submittedName>
</protein>